<dbReference type="RefSeq" id="WP_113956044.1">
    <property type="nucleotide sequence ID" value="NZ_QNRT01000016.1"/>
</dbReference>
<dbReference type="Proteomes" id="UP000253083">
    <property type="component" value="Unassembled WGS sequence"/>
</dbReference>
<reference evidence="1 2" key="1">
    <citation type="submission" date="2018-06" db="EMBL/GenBank/DDBJ databases">
        <title>Genomic Encyclopedia of Type Strains, Phase IV (KMG-IV): sequencing the most valuable type-strain genomes for metagenomic binning, comparative biology and taxonomic classification.</title>
        <authorList>
            <person name="Goeker M."/>
        </authorList>
    </citation>
    <scope>NUCLEOTIDE SEQUENCE [LARGE SCALE GENOMIC DNA]</scope>
    <source>
        <strain evidence="1 2">DSM 24032</strain>
    </source>
</reference>
<organism evidence="1 2">
    <name type="scientific">Arenicella xantha</name>
    <dbReference type="NCBI Taxonomy" id="644221"/>
    <lineage>
        <taxon>Bacteria</taxon>
        <taxon>Pseudomonadati</taxon>
        <taxon>Pseudomonadota</taxon>
        <taxon>Gammaproteobacteria</taxon>
        <taxon>Arenicellales</taxon>
        <taxon>Arenicellaceae</taxon>
        <taxon>Arenicella</taxon>
    </lineage>
</organism>
<accession>A0A395JFE8</accession>
<keyword evidence="2" id="KW-1185">Reference proteome</keyword>
<protein>
    <submittedName>
        <fullName evidence="1">Uncharacterized protein</fullName>
    </submittedName>
</protein>
<name>A0A395JFE8_9GAMM</name>
<evidence type="ECO:0000313" key="1">
    <source>
        <dbReference type="EMBL" id="RBP46996.1"/>
    </source>
</evidence>
<evidence type="ECO:0000313" key="2">
    <source>
        <dbReference type="Proteomes" id="UP000253083"/>
    </source>
</evidence>
<sequence>MPVIEFSNIPEHAKDEFVKCFDLVKISKSEKRFDADKLWLAFPKFAQKKFVRLDLGDTVEEEWDFMSWVDAISSSAIEYQSLEFLSEASGKLNFEQLSWPSGGLEATEELVKVFGGNVRKNDAI</sequence>
<comment type="caution">
    <text evidence="1">The sequence shown here is derived from an EMBL/GenBank/DDBJ whole genome shotgun (WGS) entry which is preliminary data.</text>
</comment>
<dbReference type="OrthoDB" id="7060957at2"/>
<proteinExistence type="predicted"/>
<dbReference type="EMBL" id="QNRT01000016">
    <property type="protein sequence ID" value="RBP46996.1"/>
    <property type="molecule type" value="Genomic_DNA"/>
</dbReference>
<dbReference type="InParanoid" id="A0A395JFE8"/>
<gene>
    <name evidence="1" type="ORF">DFR28_1167</name>
</gene>
<dbReference type="AlphaFoldDB" id="A0A395JFE8"/>